<organism evidence="3 4">
    <name type="scientific">Ensete ventricosum</name>
    <name type="common">Abyssinian banana</name>
    <name type="synonym">Musa ensete</name>
    <dbReference type="NCBI Taxonomy" id="4639"/>
    <lineage>
        <taxon>Eukaryota</taxon>
        <taxon>Viridiplantae</taxon>
        <taxon>Streptophyta</taxon>
        <taxon>Embryophyta</taxon>
        <taxon>Tracheophyta</taxon>
        <taxon>Spermatophyta</taxon>
        <taxon>Magnoliopsida</taxon>
        <taxon>Liliopsida</taxon>
        <taxon>Zingiberales</taxon>
        <taxon>Musaceae</taxon>
        <taxon>Ensete</taxon>
    </lineage>
</organism>
<sequence length="87" mass="9489">MRTDSGKSTASEAGGSEVLYLKDNVAIHPTQYASERISGRLRLYKQGSSLFLSWIPYKPSTDGAVDYLGHGSSSIPVEKGIVKYCFN</sequence>
<dbReference type="EMBL" id="AMZH03025407">
    <property type="protein sequence ID" value="RRT35199.1"/>
    <property type="molecule type" value="Genomic_DNA"/>
</dbReference>
<proteinExistence type="predicted"/>
<gene>
    <name evidence="3" type="ORF">B296_00045747</name>
</gene>
<keyword evidence="1" id="KW-0343">GTPase activation</keyword>
<dbReference type="InterPro" id="IPR021935">
    <property type="entry name" value="SGSM1/2_RBD"/>
</dbReference>
<dbReference type="AlphaFoldDB" id="A0A426X6V3"/>
<dbReference type="Proteomes" id="UP000287651">
    <property type="component" value="Unassembled WGS sequence"/>
</dbReference>
<protein>
    <recommendedName>
        <fullName evidence="2">Small G protein signalling modulator 1/2 Rab-binding domain-containing protein</fullName>
    </recommendedName>
</protein>
<dbReference type="GO" id="GO:0005096">
    <property type="term" value="F:GTPase activator activity"/>
    <property type="evidence" value="ECO:0007669"/>
    <property type="project" value="UniProtKB-KW"/>
</dbReference>
<accession>A0A426X6V3</accession>
<feature type="domain" description="Small G protein signalling modulator 1/2 Rab-binding" evidence="2">
    <location>
        <begin position="18"/>
        <end position="57"/>
    </location>
</feature>
<dbReference type="Gene3D" id="2.30.29.230">
    <property type="match status" value="1"/>
</dbReference>
<name>A0A426X6V3_ENSVE</name>
<evidence type="ECO:0000313" key="4">
    <source>
        <dbReference type="Proteomes" id="UP000287651"/>
    </source>
</evidence>
<evidence type="ECO:0000259" key="2">
    <source>
        <dbReference type="Pfam" id="PF12068"/>
    </source>
</evidence>
<comment type="caution">
    <text evidence="3">The sequence shown here is derived from an EMBL/GenBank/DDBJ whole genome shotgun (WGS) entry which is preliminary data.</text>
</comment>
<dbReference type="Pfam" id="PF12068">
    <property type="entry name" value="PH_RBD"/>
    <property type="match status" value="1"/>
</dbReference>
<reference evidence="3 4" key="1">
    <citation type="journal article" date="2014" name="Agronomy (Basel)">
        <title>A Draft Genome Sequence for Ensete ventricosum, the Drought-Tolerant Tree Against Hunger.</title>
        <authorList>
            <person name="Harrison J."/>
            <person name="Moore K.A."/>
            <person name="Paszkiewicz K."/>
            <person name="Jones T."/>
            <person name="Grant M."/>
            <person name="Ambacheew D."/>
            <person name="Muzemil S."/>
            <person name="Studholme D.J."/>
        </authorList>
    </citation>
    <scope>NUCLEOTIDE SEQUENCE [LARGE SCALE GENOMIC DNA]</scope>
</reference>
<evidence type="ECO:0000313" key="3">
    <source>
        <dbReference type="EMBL" id="RRT35199.1"/>
    </source>
</evidence>
<evidence type="ECO:0000256" key="1">
    <source>
        <dbReference type="ARBA" id="ARBA00022468"/>
    </source>
</evidence>